<dbReference type="Proteomes" id="UP000595437">
    <property type="component" value="Chromosome 3"/>
</dbReference>
<feature type="non-terminal residue" evidence="4">
    <location>
        <position position="1"/>
    </location>
</feature>
<dbReference type="SUPFAM" id="SSF54373">
    <property type="entry name" value="FAD-linked reductases, C-terminal domain"/>
    <property type="match status" value="1"/>
</dbReference>
<evidence type="ECO:0000313" key="5">
    <source>
        <dbReference type="Proteomes" id="UP000595437"/>
    </source>
</evidence>
<dbReference type="Gene3D" id="3.50.50.60">
    <property type="entry name" value="FAD/NAD(P)-binding domain"/>
    <property type="match status" value="1"/>
</dbReference>
<keyword evidence="5" id="KW-1185">Reference proteome</keyword>
<comment type="similarity">
    <text evidence="1">Belongs to the GMC oxidoreductase family.</text>
</comment>
<name>A0A7T8HLT2_CALRO</name>
<feature type="domain" description="Glucose-methanol-choline oxidoreductase C-terminal" evidence="3">
    <location>
        <begin position="16"/>
        <end position="150"/>
    </location>
</feature>
<reference evidence="5" key="1">
    <citation type="submission" date="2021-01" db="EMBL/GenBank/DDBJ databases">
        <title>Caligus Genome Assembly.</title>
        <authorList>
            <person name="Gallardo-Escarate C."/>
        </authorList>
    </citation>
    <scope>NUCLEOTIDE SEQUENCE [LARGE SCALE GENOMIC DNA]</scope>
</reference>
<protein>
    <recommendedName>
        <fullName evidence="3">Glucose-methanol-choline oxidoreductase C-terminal domain-containing protein</fullName>
    </recommendedName>
</protein>
<accession>A0A7T8HLT2</accession>
<evidence type="ECO:0000256" key="2">
    <source>
        <dbReference type="SAM" id="MobiDB-lite"/>
    </source>
</evidence>
<evidence type="ECO:0000313" key="4">
    <source>
        <dbReference type="EMBL" id="QQP52304.1"/>
    </source>
</evidence>
<gene>
    <name evidence="4" type="ORF">FKW44_004418</name>
</gene>
<dbReference type="AlphaFoldDB" id="A0A7T8HLT2"/>
<dbReference type="InterPro" id="IPR007867">
    <property type="entry name" value="GMC_OxRtase_C"/>
</dbReference>
<organism evidence="4 5">
    <name type="scientific">Caligus rogercresseyi</name>
    <name type="common">Sea louse</name>
    <dbReference type="NCBI Taxonomy" id="217165"/>
    <lineage>
        <taxon>Eukaryota</taxon>
        <taxon>Metazoa</taxon>
        <taxon>Ecdysozoa</taxon>
        <taxon>Arthropoda</taxon>
        <taxon>Crustacea</taxon>
        <taxon>Multicrustacea</taxon>
        <taxon>Hexanauplia</taxon>
        <taxon>Copepoda</taxon>
        <taxon>Siphonostomatoida</taxon>
        <taxon>Caligidae</taxon>
        <taxon>Caligus</taxon>
    </lineage>
</organism>
<dbReference type="PANTHER" id="PTHR11552">
    <property type="entry name" value="GLUCOSE-METHANOL-CHOLINE GMC OXIDOREDUCTASE"/>
    <property type="match status" value="1"/>
</dbReference>
<dbReference type="Gene3D" id="3.30.560.10">
    <property type="entry name" value="Glucose Oxidase, domain 3"/>
    <property type="match status" value="1"/>
</dbReference>
<dbReference type="EMBL" id="CP045892">
    <property type="protein sequence ID" value="QQP52304.1"/>
    <property type="molecule type" value="Genomic_DNA"/>
</dbReference>
<sequence length="176" mass="19521">LYGLSTVSILPVILRPKSRGTIRLSSSDPLDSPRIDPKYLSHPQDVEDLVSAIHWILNTLFDQKHASHHGLRLPSEGGKIPICAKEPNYWECFVRQFSLTMYHPVGSCPMGAVLDAKLRVHGMTGLRVVDASAMPLIVRGNPNAAILMMAEKTADDIRDSYSNEPPKETPQPKEEL</sequence>
<dbReference type="SUPFAM" id="SSF51905">
    <property type="entry name" value="FAD/NAD(P)-binding domain"/>
    <property type="match status" value="1"/>
</dbReference>
<dbReference type="InterPro" id="IPR036188">
    <property type="entry name" value="FAD/NAD-bd_sf"/>
</dbReference>
<dbReference type="InterPro" id="IPR012132">
    <property type="entry name" value="GMC_OxRdtase"/>
</dbReference>
<proteinExistence type="inferred from homology"/>
<dbReference type="Pfam" id="PF05199">
    <property type="entry name" value="GMC_oxred_C"/>
    <property type="match status" value="1"/>
</dbReference>
<evidence type="ECO:0000256" key="1">
    <source>
        <dbReference type="ARBA" id="ARBA00010790"/>
    </source>
</evidence>
<dbReference type="GO" id="GO:0050660">
    <property type="term" value="F:flavin adenine dinucleotide binding"/>
    <property type="evidence" value="ECO:0007669"/>
    <property type="project" value="InterPro"/>
</dbReference>
<dbReference type="OrthoDB" id="269227at2759"/>
<dbReference type="GO" id="GO:0016614">
    <property type="term" value="F:oxidoreductase activity, acting on CH-OH group of donors"/>
    <property type="evidence" value="ECO:0007669"/>
    <property type="project" value="InterPro"/>
</dbReference>
<dbReference type="PANTHER" id="PTHR11552:SF147">
    <property type="entry name" value="CHOLINE DEHYDROGENASE, MITOCHONDRIAL"/>
    <property type="match status" value="1"/>
</dbReference>
<feature type="region of interest" description="Disordered" evidence="2">
    <location>
        <begin position="157"/>
        <end position="176"/>
    </location>
</feature>
<evidence type="ECO:0000259" key="3">
    <source>
        <dbReference type="Pfam" id="PF05199"/>
    </source>
</evidence>